<feature type="compositionally biased region" description="Low complexity" evidence="1">
    <location>
        <begin position="74"/>
        <end position="93"/>
    </location>
</feature>
<evidence type="ECO:0000313" key="3">
    <source>
        <dbReference type="EMBL" id="SFG50866.1"/>
    </source>
</evidence>
<reference evidence="3 4" key="1">
    <citation type="submission" date="2016-10" db="EMBL/GenBank/DDBJ databases">
        <authorList>
            <person name="de Groot N.N."/>
        </authorList>
    </citation>
    <scope>NUCLEOTIDE SEQUENCE [LARGE SCALE GENOMIC DNA]</scope>
    <source>
        <strain>J11</strain>
        <strain evidence="4">PG 39</strain>
    </source>
</reference>
<evidence type="ECO:0000313" key="4">
    <source>
        <dbReference type="Proteomes" id="UP000199065"/>
    </source>
</evidence>
<dbReference type="Pfam" id="PF07510">
    <property type="entry name" value="GmrSD_C"/>
    <property type="match status" value="1"/>
</dbReference>
<dbReference type="AlphaFoldDB" id="A0A1I2SKU4"/>
<accession>A0A1I2SKU4</accession>
<dbReference type="Proteomes" id="UP000199065">
    <property type="component" value="Unassembled WGS sequence"/>
</dbReference>
<dbReference type="InterPro" id="IPR011089">
    <property type="entry name" value="GmrSD_C"/>
</dbReference>
<dbReference type="EMBL" id="FOPJ01000005">
    <property type="protein sequence ID" value="SFG50866.1"/>
    <property type="molecule type" value="Genomic_DNA"/>
</dbReference>
<gene>
    <name evidence="3" type="ORF">SAMN05660282_01093</name>
</gene>
<dbReference type="RefSeq" id="WP_395890505.1">
    <property type="nucleotide sequence ID" value="NZ_FOPJ01000005.1"/>
</dbReference>
<feature type="domain" description="GmrSD restriction endonucleases C-terminal" evidence="2">
    <location>
        <begin position="144"/>
        <end position="280"/>
    </location>
</feature>
<sequence>MFTPTHLLAQAEMRTPGTRSREALPKVFFAIVMTVCAVVLGACGEPRTVVVTNTETVTSTEQVTTTVEVTAGSLGEPVAGESESEEVSGTVTAPVPLPEGSSARELLNTLEIKGRAPKTGYERAKFGQRWSDDVEVEFGHNGCDTRNDILNRDLKNVTYKPRTRDCVVLTGTLEDPYSGEIIEFERGSESAKVQIDHVVPLADAWVKGAQQLSEQARRNFANDPRNLLAVDGRLNQQKGAGDAATWLPPAKGFRCEYVSRQVEVKAAYRLWVTQAEYEAIDRVLSGCGQSVS</sequence>
<protein>
    <recommendedName>
        <fullName evidence="2">GmrSD restriction endonucleases C-terminal domain-containing protein</fullName>
    </recommendedName>
</protein>
<dbReference type="PANTHER" id="PTHR24094">
    <property type="entry name" value="SECRETED PROTEIN"/>
    <property type="match status" value="1"/>
</dbReference>
<evidence type="ECO:0000256" key="1">
    <source>
        <dbReference type="SAM" id="MobiDB-lite"/>
    </source>
</evidence>
<proteinExistence type="predicted"/>
<dbReference type="PANTHER" id="PTHR24094:SF15">
    <property type="entry name" value="AMP-DEPENDENT SYNTHETASE_LIGASE DOMAIN-CONTAINING PROTEIN-RELATED"/>
    <property type="match status" value="1"/>
</dbReference>
<feature type="region of interest" description="Disordered" evidence="1">
    <location>
        <begin position="74"/>
        <end position="100"/>
    </location>
</feature>
<keyword evidence="4" id="KW-1185">Reference proteome</keyword>
<evidence type="ECO:0000259" key="2">
    <source>
        <dbReference type="Pfam" id="PF07510"/>
    </source>
</evidence>
<dbReference type="STRING" id="185761.SAMN05660282_01093"/>
<organism evidence="3 4">
    <name type="scientific">Corynebacterium spheniscorum</name>
    <dbReference type="NCBI Taxonomy" id="185761"/>
    <lineage>
        <taxon>Bacteria</taxon>
        <taxon>Bacillati</taxon>
        <taxon>Actinomycetota</taxon>
        <taxon>Actinomycetes</taxon>
        <taxon>Mycobacteriales</taxon>
        <taxon>Corynebacteriaceae</taxon>
        <taxon>Corynebacterium</taxon>
    </lineage>
</organism>
<name>A0A1I2SKU4_9CORY</name>